<dbReference type="Pfam" id="PF14604">
    <property type="entry name" value="SH3_9"/>
    <property type="match status" value="1"/>
</dbReference>
<accession>A0A9W8EDZ8</accession>
<protein>
    <recommendedName>
        <fullName evidence="3">SH3 domain-containing protein</fullName>
    </recommendedName>
</protein>
<organism evidence="4 5">
    <name type="scientific">Dimargaris verticillata</name>
    <dbReference type="NCBI Taxonomy" id="2761393"/>
    <lineage>
        <taxon>Eukaryota</taxon>
        <taxon>Fungi</taxon>
        <taxon>Fungi incertae sedis</taxon>
        <taxon>Zoopagomycota</taxon>
        <taxon>Kickxellomycotina</taxon>
        <taxon>Dimargaritomycetes</taxon>
        <taxon>Dimargaritales</taxon>
        <taxon>Dimargaritaceae</taxon>
        <taxon>Dimargaris</taxon>
    </lineage>
</organism>
<dbReference type="OrthoDB" id="5340910at2759"/>
<dbReference type="Proteomes" id="UP001151582">
    <property type="component" value="Unassembled WGS sequence"/>
</dbReference>
<evidence type="ECO:0000259" key="3">
    <source>
        <dbReference type="PROSITE" id="PS50002"/>
    </source>
</evidence>
<evidence type="ECO:0000256" key="1">
    <source>
        <dbReference type="ARBA" id="ARBA00022443"/>
    </source>
</evidence>
<keyword evidence="1 2" id="KW-0728">SH3 domain</keyword>
<dbReference type="AlphaFoldDB" id="A0A9W8EDZ8"/>
<comment type="caution">
    <text evidence="4">The sequence shown here is derived from an EMBL/GenBank/DDBJ whole genome shotgun (WGS) entry which is preliminary data.</text>
</comment>
<dbReference type="Gene3D" id="2.30.30.40">
    <property type="entry name" value="SH3 Domains"/>
    <property type="match status" value="1"/>
</dbReference>
<feature type="domain" description="SH3" evidence="3">
    <location>
        <begin position="51"/>
        <end position="111"/>
    </location>
</feature>
<reference evidence="4" key="1">
    <citation type="submission" date="2022-07" db="EMBL/GenBank/DDBJ databases">
        <title>Phylogenomic reconstructions and comparative analyses of Kickxellomycotina fungi.</title>
        <authorList>
            <person name="Reynolds N.K."/>
            <person name="Stajich J.E."/>
            <person name="Barry K."/>
            <person name="Grigoriev I.V."/>
            <person name="Crous P."/>
            <person name="Smith M.E."/>
        </authorList>
    </citation>
    <scope>NUCLEOTIDE SEQUENCE</scope>
    <source>
        <strain evidence="4">RSA 567</strain>
    </source>
</reference>
<dbReference type="SMART" id="SM00326">
    <property type="entry name" value="SH3"/>
    <property type="match status" value="1"/>
</dbReference>
<evidence type="ECO:0000256" key="2">
    <source>
        <dbReference type="PROSITE-ProRule" id="PRU00192"/>
    </source>
</evidence>
<evidence type="ECO:0000313" key="5">
    <source>
        <dbReference type="Proteomes" id="UP001151582"/>
    </source>
</evidence>
<dbReference type="InterPro" id="IPR036028">
    <property type="entry name" value="SH3-like_dom_sf"/>
</dbReference>
<dbReference type="PROSITE" id="PS50002">
    <property type="entry name" value="SH3"/>
    <property type="match status" value="1"/>
</dbReference>
<sequence length="111" mass="12004">MVELNEDTCASFSQSSLAELSAPATTKLTRQVSLKRNESTDRVDQDEGPVTILGTYAATIGYQPQMADELRVSAGDSLALIEKYDDGWALGINLSQGRTKGMFPQACVEDD</sequence>
<dbReference type="SUPFAM" id="SSF50044">
    <property type="entry name" value="SH3-domain"/>
    <property type="match status" value="1"/>
</dbReference>
<dbReference type="InterPro" id="IPR001452">
    <property type="entry name" value="SH3_domain"/>
</dbReference>
<keyword evidence="5" id="KW-1185">Reference proteome</keyword>
<dbReference type="EMBL" id="JANBQB010000051">
    <property type="protein sequence ID" value="KAJ1983535.1"/>
    <property type="molecule type" value="Genomic_DNA"/>
</dbReference>
<name>A0A9W8EDZ8_9FUNG</name>
<proteinExistence type="predicted"/>
<evidence type="ECO:0000313" key="4">
    <source>
        <dbReference type="EMBL" id="KAJ1983535.1"/>
    </source>
</evidence>
<gene>
    <name evidence="4" type="ORF">H4R34_001221</name>
</gene>